<dbReference type="SMART" id="SM00256">
    <property type="entry name" value="FBOX"/>
    <property type="match status" value="1"/>
</dbReference>
<dbReference type="SUPFAM" id="SSF81383">
    <property type="entry name" value="F-box domain"/>
    <property type="match status" value="1"/>
</dbReference>
<dbReference type="InterPro" id="IPR001810">
    <property type="entry name" value="F-box_dom"/>
</dbReference>
<dbReference type="CDD" id="cd22157">
    <property type="entry name" value="F-box_AtFBW1-like"/>
    <property type="match status" value="1"/>
</dbReference>
<evidence type="ECO:0000259" key="1">
    <source>
        <dbReference type="PROSITE" id="PS50181"/>
    </source>
</evidence>
<dbReference type="EMBL" id="PDCK01000040">
    <property type="protein sequence ID" value="PRQ46157.1"/>
    <property type="molecule type" value="Genomic_DNA"/>
</dbReference>
<organism evidence="2 3">
    <name type="scientific">Rosa chinensis</name>
    <name type="common">China rose</name>
    <dbReference type="NCBI Taxonomy" id="74649"/>
    <lineage>
        <taxon>Eukaryota</taxon>
        <taxon>Viridiplantae</taxon>
        <taxon>Streptophyta</taxon>
        <taxon>Embryophyta</taxon>
        <taxon>Tracheophyta</taxon>
        <taxon>Spermatophyta</taxon>
        <taxon>Magnoliopsida</taxon>
        <taxon>eudicotyledons</taxon>
        <taxon>Gunneridae</taxon>
        <taxon>Pentapetalae</taxon>
        <taxon>rosids</taxon>
        <taxon>fabids</taxon>
        <taxon>Rosales</taxon>
        <taxon>Rosaceae</taxon>
        <taxon>Rosoideae</taxon>
        <taxon>Rosoideae incertae sedis</taxon>
        <taxon>Rosa</taxon>
    </lineage>
</organism>
<sequence length="469" mass="54717">MARMRETAIIPEDIIVEIVTRLPIKPVGRCRCVCKRWRSLFSDPKFAKSHIQSASERQTLCQRLVLVRHEYKSLELELGDLKELKNSSLRVGQLNTPFKKPGHALRFLGSCNGLVACYNCCKYPNINFMDPKCGSSLFIWNPSTGFYKEIPEKGFDLPWGVSTCGFGHVSDTDDYKVVLRRNFPSWGEFSIFSLRAQTWKSIKSPVNSTLQRKGLLFREALHWLALDRYTPDPREYFGIPIALFAFDLAKEGFRKMQVPSILNFTFKCHLGVSCEGCLYMMQYNRLFEHQGIYYVVDFWVMREYGNSDSWSRSLSLKFFDKWSYRLEPILLMETCAVVMKRSKKFDQDKEETRDIYMVRDHNKQENASMYILYSNPTDMVVYEESLSEYHGVEREDDQKLEWKEKKIKNCNPLRTTRLDNAEMKRTHLPSDTSCFVYLCSSLCSRIKCLFVNATSKTHSLNFKGVEKIA</sequence>
<dbReference type="PANTHER" id="PTHR31672">
    <property type="entry name" value="BNACNNG10540D PROTEIN"/>
    <property type="match status" value="1"/>
</dbReference>
<dbReference type="OrthoDB" id="1079629at2759"/>
<dbReference type="InterPro" id="IPR006527">
    <property type="entry name" value="F-box-assoc_dom_typ1"/>
</dbReference>
<accession>A0A2P6RIC2</accession>
<evidence type="ECO:0000313" key="3">
    <source>
        <dbReference type="Proteomes" id="UP000238479"/>
    </source>
</evidence>
<dbReference type="InterPro" id="IPR017451">
    <property type="entry name" value="F-box-assoc_interact_dom"/>
</dbReference>
<name>A0A2P6RIC2_ROSCH</name>
<keyword evidence="3" id="KW-1185">Reference proteome</keyword>
<dbReference type="Gene3D" id="1.20.1280.50">
    <property type="match status" value="1"/>
</dbReference>
<dbReference type="OMA" id="CKYPNIN"/>
<proteinExistence type="predicted"/>
<dbReference type="PANTHER" id="PTHR31672:SF13">
    <property type="entry name" value="F-BOX PROTEIN CPR30-LIKE"/>
    <property type="match status" value="1"/>
</dbReference>
<dbReference type="STRING" id="74649.A0A2P6RIC2"/>
<evidence type="ECO:0000313" key="2">
    <source>
        <dbReference type="EMBL" id="PRQ46157.1"/>
    </source>
</evidence>
<dbReference type="Proteomes" id="UP000238479">
    <property type="component" value="Chromosome 2"/>
</dbReference>
<dbReference type="Gramene" id="PRQ46157">
    <property type="protein sequence ID" value="PRQ46157"/>
    <property type="gene ID" value="RchiOBHm_Chr2g0086041"/>
</dbReference>
<dbReference type="InterPro" id="IPR036047">
    <property type="entry name" value="F-box-like_dom_sf"/>
</dbReference>
<dbReference type="Pfam" id="PF00646">
    <property type="entry name" value="F-box"/>
    <property type="match status" value="1"/>
</dbReference>
<dbReference type="AlphaFoldDB" id="A0A2P6RIC2"/>
<dbReference type="Pfam" id="PF07734">
    <property type="entry name" value="FBA_1"/>
    <property type="match status" value="1"/>
</dbReference>
<comment type="caution">
    <text evidence="2">The sequence shown here is derived from an EMBL/GenBank/DDBJ whole genome shotgun (WGS) entry which is preliminary data.</text>
</comment>
<dbReference type="InterPro" id="IPR050796">
    <property type="entry name" value="SCF_F-box_component"/>
</dbReference>
<dbReference type="PROSITE" id="PS50181">
    <property type="entry name" value="FBOX"/>
    <property type="match status" value="1"/>
</dbReference>
<gene>
    <name evidence="2" type="ORF">RchiOBHm_Chr2g0086041</name>
</gene>
<dbReference type="NCBIfam" id="TIGR01640">
    <property type="entry name" value="F_box_assoc_1"/>
    <property type="match status" value="1"/>
</dbReference>
<reference evidence="2 3" key="1">
    <citation type="journal article" date="2018" name="Nat. Genet.">
        <title>The Rosa genome provides new insights in the design of modern roses.</title>
        <authorList>
            <person name="Bendahmane M."/>
        </authorList>
    </citation>
    <scope>NUCLEOTIDE SEQUENCE [LARGE SCALE GENOMIC DNA]</scope>
    <source>
        <strain evidence="3">cv. Old Blush</strain>
    </source>
</reference>
<feature type="domain" description="F-box" evidence="1">
    <location>
        <begin position="4"/>
        <end position="50"/>
    </location>
</feature>
<protein>
    <submittedName>
        <fullName evidence="2">Putative F-box domain-containing protein</fullName>
    </submittedName>
</protein>